<dbReference type="PANTHER" id="PTHR15228">
    <property type="entry name" value="SPERMATHECAL PHYSIOLOGY VARIANT"/>
    <property type="match status" value="1"/>
</dbReference>
<gene>
    <name evidence="3" type="primary">ABSGL_10209.1 scaffold 11805</name>
</gene>
<keyword evidence="1" id="KW-0343">GTPase activation</keyword>
<dbReference type="AlphaFoldDB" id="A0A163MF96"/>
<dbReference type="PANTHER" id="PTHR15228:SF25">
    <property type="entry name" value="F-BAR DOMAIN-CONTAINING PROTEIN"/>
    <property type="match status" value="1"/>
</dbReference>
<name>A0A163MF96_ABSGL</name>
<dbReference type="InterPro" id="IPR000198">
    <property type="entry name" value="RhoGAP_dom"/>
</dbReference>
<dbReference type="GO" id="GO:0007165">
    <property type="term" value="P:signal transduction"/>
    <property type="evidence" value="ECO:0007669"/>
    <property type="project" value="InterPro"/>
</dbReference>
<protein>
    <recommendedName>
        <fullName evidence="2">Rho-GAP domain-containing protein</fullName>
    </recommendedName>
</protein>
<evidence type="ECO:0000256" key="1">
    <source>
        <dbReference type="ARBA" id="ARBA00022468"/>
    </source>
</evidence>
<reference evidence="3" key="1">
    <citation type="submission" date="2016-04" db="EMBL/GenBank/DDBJ databases">
        <authorList>
            <person name="Evans L.H."/>
            <person name="Alamgir A."/>
            <person name="Owens N."/>
            <person name="Weber N.D."/>
            <person name="Virtaneva K."/>
            <person name="Barbian K."/>
            <person name="Babar A."/>
            <person name="Rosenke K."/>
        </authorList>
    </citation>
    <scope>NUCLEOTIDE SEQUENCE [LARGE SCALE GENOMIC DNA]</scope>
    <source>
        <strain evidence="3">CBS 101.48</strain>
    </source>
</reference>
<organism evidence="3">
    <name type="scientific">Absidia glauca</name>
    <name type="common">Pin mould</name>
    <dbReference type="NCBI Taxonomy" id="4829"/>
    <lineage>
        <taxon>Eukaryota</taxon>
        <taxon>Fungi</taxon>
        <taxon>Fungi incertae sedis</taxon>
        <taxon>Mucoromycota</taxon>
        <taxon>Mucoromycotina</taxon>
        <taxon>Mucoromycetes</taxon>
        <taxon>Mucorales</taxon>
        <taxon>Cunninghamellaceae</taxon>
        <taxon>Absidia</taxon>
    </lineage>
</organism>
<accession>A0A163MF96</accession>
<dbReference type="SUPFAM" id="SSF48350">
    <property type="entry name" value="GTPase activation domain, GAP"/>
    <property type="match status" value="1"/>
</dbReference>
<feature type="domain" description="Rho-GAP" evidence="2">
    <location>
        <begin position="86"/>
        <end position="278"/>
    </location>
</feature>
<dbReference type="EMBL" id="LT554358">
    <property type="protein sequence ID" value="SAM04349.1"/>
    <property type="molecule type" value="Genomic_DNA"/>
</dbReference>
<dbReference type="OMA" id="MIEANQS"/>
<dbReference type="InterPro" id="IPR051025">
    <property type="entry name" value="RhoGAP"/>
</dbReference>
<dbReference type="SMART" id="SM00324">
    <property type="entry name" value="RhoGAP"/>
    <property type="match status" value="1"/>
</dbReference>
<evidence type="ECO:0000313" key="4">
    <source>
        <dbReference type="Proteomes" id="UP000078561"/>
    </source>
</evidence>
<dbReference type="STRING" id="4829.A0A163MF96"/>
<dbReference type="Proteomes" id="UP000078561">
    <property type="component" value="Unassembled WGS sequence"/>
</dbReference>
<sequence>MPSSFELTGVITSSQKALVRGWWKKVTATHPKAESFKDMKVPRIGKGILGILGSSNEPTAFISTIEKGVFGIALSQSLGYAHSGISYIDDNTGSECYGIVPTIVAKCGSFLKEEGLMAEGIFRLPGSVKRLRLLQAHFDTPSTYGSHLDWRGYTVHDAASILRRFINYLPEPVITLSFYRSFKDTMDQTFPSVNEKVKAFQALIEQLPLSHQYLLLYLLDLLAIFVTTARFTKMDVDCLAAVFAPGILAHPDDRLNPSSYKHSQTVIRFLIDNQDMLTMPRSQAGLRTLTTQPATSFPPNHLTRQQSFTASSPNHRFVYNKNDYQGPSLCSLAPRLTSPIMNESSVLTTTHPKQLGRSRTLPIKQGAFNDRKSLKVALVNRNASQKWYVR</sequence>
<dbReference type="PROSITE" id="PS50238">
    <property type="entry name" value="RHOGAP"/>
    <property type="match status" value="1"/>
</dbReference>
<dbReference type="InParanoid" id="A0A163MF96"/>
<proteinExistence type="predicted"/>
<dbReference type="GO" id="GO:0060237">
    <property type="term" value="P:regulation of fungal-type cell wall organization"/>
    <property type="evidence" value="ECO:0007669"/>
    <property type="project" value="TreeGrafter"/>
</dbReference>
<keyword evidence="4" id="KW-1185">Reference proteome</keyword>
<dbReference type="FunCoup" id="A0A163MF96">
    <property type="interactions" value="23"/>
</dbReference>
<dbReference type="GO" id="GO:0005938">
    <property type="term" value="C:cell cortex"/>
    <property type="evidence" value="ECO:0007669"/>
    <property type="project" value="TreeGrafter"/>
</dbReference>
<evidence type="ECO:0000259" key="2">
    <source>
        <dbReference type="PROSITE" id="PS50238"/>
    </source>
</evidence>
<dbReference type="Pfam" id="PF00620">
    <property type="entry name" value="RhoGAP"/>
    <property type="match status" value="1"/>
</dbReference>
<evidence type="ECO:0000313" key="3">
    <source>
        <dbReference type="EMBL" id="SAM04349.1"/>
    </source>
</evidence>
<dbReference type="OrthoDB" id="3196451at2759"/>
<dbReference type="InterPro" id="IPR008936">
    <property type="entry name" value="Rho_GTPase_activation_prot"/>
</dbReference>
<dbReference type="Gene3D" id="1.10.555.10">
    <property type="entry name" value="Rho GTPase activation protein"/>
    <property type="match status" value="1"/>
</dbReference>
<dbReference type="GO" id="GO:0005096">
    <property type="term" value="F:GTPase activator activity"/>
    <property type="evidence" value="ECO:0007669"/>
    <property type="project" value="UniProtKB-KW"/>
</dbReference>